<evidence type="ECO:0000256" key="1">
    <source>
        <dbReference type="ARBA" id="ARBA00022679"/>
    </source>
</evidence>
<evidence type="ECO:0000256" key="3">
    <source>
        <dbReference type="ARBA" id="ARBA00022840"/>
    </source>
</evidence>
<dbReference type="PANTHER" id="PTHR12213">
    <property type="entry name" value="CORRINOID ADENOSYLTRANSFERASE"/>
    <property type="match status" value="1"/>
</dbReference>
<gene>
    <name evidence="6" type="ORF">prwr041_26170</name>
</gene>
<evidence type="ECO:0000256" key="2">
    <source>
        <dbReference type="ARBA" id="ARBA00022741"/>
    </source>
</evidence>
<organism evidence="6 7">
    <name type="scientific">Prevotella herbatica</name>
    <dbReference type="NCBI Taxonomy" id="2801997"/>
    <lineage>
        <taxon>Bacteria</taxon>
        <taxon>Pseudomonadati</taxon>
        <taxon>Bacteroidota</taxon>
        <taxon>Bacteroidia</taxon>
        <taxon>Bacteroidales</taxon>
        <taxon>Prevotellaceae</taxon>
        <taxon>Prevotella</taxon>
    </lineage>
</organism>
<comment type="similarity">
    <text evidence="4">Belongs to the Cob(I)alamin adenosyltransferase family.</text>
</comment>
<evidence type="ECO:0000259" key="5">
    <source>
        <dbReference type="Pfam" id="PF01923"/>
    </source>
</evidence>
<keyword evidence="3 4" id="KW-0067">ATP-binding</keyword>
<evidence type="ECO:0000256" key="4">
    <source>
        <dbReference type="RuleBase" id="RU366026"/>
    </source>
</evidence>
<keyword evidence="1 4" id="KW-0808">Transferase</keyword>
<dbReference type="NCBIfam" id="TIGR00636">
    <property type="entry name" value="PduO_Nterm"/>
    <property type="match status" value="1"/>
</dbReference>
<dbReference type="EMBL" id="AP024484">
    <property type="protein sequence ID" value="BCS86724.1"/>
    <property type="molecule type" value="Genomic_DNA"/>
</dbReference>
<dbReference type="SUPFAM" id="SSF89028">
    <property type="entry name" value="Cobalamin adenosyltransferase-like"/>
    <property type="match status" value="1"/>
</dbReference>
<name>A0ABM7P1T5_9BACT</name>
<evidence type="ECO:0000313" key="6">
    <source>
        <dbReference type="EMBL" id="BCS86724.1"/>
    </source>
</evidence>
<protein>
    <recommendedName>
        <fullName evidence="4">Corrinoid adenosyltransferase</fullName>
        <ecNumber evidence="4">2.5.1.17</ecNumber>
    </recommendedName>
    <alternativeName>
        <fullName evidence="4">Cob(II)alamin adenosyltransferase</fullName>
    </alternativeName>
    <alternativeName>
        <fullName evidence="4">Cob(II)yrinic acid a,c-diamide adenosyltransferase</fullName>
    </alternativeName>
    <alternativeName>
        <fullName evidence="4">Cobinamide/cobalamin adenosyltransferase</fullName>
    </alternativeName>
</protein>
<dbReference type="PANTHER" id="PTHR12213:SF0">
    <property type="entry name" value="CORRINOID ADENOSYLTRANSFERASE MMAB"/>
    <property type="match status" value="1"/>
</dbReference>
<sequence length="161" mass="18362">MKIYTKTGDKGFTSLKGEAHVEKDDVRIEANGVLDELNASLGLVKVYINDSDSKLKIELFQNIIMRIMGVVAGGSMDLKFDLDSITLQLERDIDENKNDGKFCFVMPGESIPNAYFHVARTKCRTAERRLITMRRQYELADNIMVFMNRLSDWLFVAATKE</sequence>
<accession>A0ABM7P1T5</accession>
<comment type="catalytic activity">
    <reaction evidence="4">
        <text>2 cob(II)yrinate a,c diamide + reduced [electron-transfer flavoprotein] + 2 ATP = 2 adenosylcob(III)yrinate a,c-diamide + 2 triphosphate + oxidized [electron-transfer flavoprotein] + 3 H(+)</text>
        <dbReference type="Rhea" id="RHEA:11528"/>
        <dbReference type="Rhea" id="RHEA-COMP:10685"/>
        <dbReference type="Rhea" id="RHEA-COMP:10686"/>
        <dbReference type="ChEBI" id="CHEBI:15378"/>
        <dbReference type="ChEBI" id="CHEBI:18036"/>
        <dbReference type="ChEBI" id="CHEBI:30616"/>
        <dbReference type="ChEBI" id="CHEBI:57692"/>
        <dbReference type="ChEBI" id="CHEBI:58307"/>
        <dbReference type="ChEBI" id="CHEBI:58503"/>
        <dbReference type="ChEBI" id="CHEBI:58537"/>
        <dbReference type="EC" id="2.5.1.17"/>
    </reaction>
</comment>
<dbReference type="InterPro" id="IPR036451">
    <property type="entry name" value="CblAdoTrfase-like_sf"/>
</dbReference>
<dbReference type="Pfam" id="PF01923">
    <property type="entry name" value="Cob_adeno_trans"/>
    <property type="match status" value="1"/>
</dbReference>
<feature type="domain" description="Cobalamin adenosyltransferase-like" evidence="5">
    <location>
        <begin position="3"/>
        <end position="159"/>
    </location>
</feature>
<dbReference type="Proteomes" id="UP001319045">
    <property type="component" value="Chromosome"/>
</dbReference>
<dbReference type="InterPro" id="IPR016030">
    <property type="entry name" value="CblAdoTrfase-like"/>
</dbReference>
<comment type="catalytic activity">
    <reaction evidence="4">
        <text>2 cob(II)alamin + reduced [electron-transfer flavoprotein] + 2 ATP = 2 adenosylcob(III)alamin + 2 triphosphate + oxidized [electron-transfer flavoprotein] + 3 H(+)</text>
        <dbReference type="Rhea" id="RHEA:28671"/>
        <dbReference type="Rhea" id="RHEA-COMP:10685"/>
        <dbReference type="Rhea" id="RHEA-COMP:10686"/>
        <dbReference type="ChEBI" id="CHEBI:15378"/>
        <dbReference type="ChEBI" id="CHEBI:16304"/>
        <dbReference type="ChEBI" id="CHEBI:18036"/>
        <dbReference type="ChEBI" id="CHEBI:18408"/>
        <dbReference type="ChEBI" id="CHEBI:30616"/>
        <dbReference type="ChEBI" id="CHEBI:57692"/>
        <dbReference type="ChEBI" id="CHEBI:58307"/>
        <dbReference type="EC" id="2.5.1.17"/>
    </reaction>
</comment>
<dbReference type="EC" id="2.5.1.17" evidence="4"/>
<keyword evidence="2 4" id="KW-0547">Nucleotide-binding</keyword>
<reference evidence="6 7" key="1">
    <citation type="journal article" date="2022" name="Int. J. Syst. Evol. Microbiol.">
        <title>Prevotella herbatica sp. nov., a plant polysaccharide-decomposing anaerobic bacterium isolated from a methanogenic reactor.</title>
        <authorList>
            <person name="Uek A."/>
            <person name="Tonouchi A."/>
            <person name="Kaku N."/>
            <person name="Ueki K."/>
        </authorList>
    </citation>
    <scope>NUCLEOTIDE SEQUENCE [LARGE SCALE GENOMIC DNA]</scope>
    <source>
        <strain evidence="6 7">WR041</strain>
    </source>
</reference>
<evidence type="ECO:0000313" key="7">
    <source>
        <dbReference type="Proteomes" id="UP001319045"/>
    </source>
</evidence>
<proteinExistence type="inferred from homology"/>
<dbReference type="RefSeq" id="WP_207154283.1">
    <property type="nucleotide sequence ID" value="NZ_AP024484.1"/>
</dbReference>
<keyword evidence="7" id="KW-1185">Reference proteome</keyword>
<dbReference type="Gene3D" id="1.20.1200.10">
    <property type="entry name" value="Cobalamin adenosyltransferase-like"/>
    <property type="match status" value="1"/>
</dbReference>
<dbReference type="InterPro" id="IPR029499">
    <property type="entry name" value="PduO-typ"/>
</dbReference>
<keyword evidence="4" id="KW-0169">Cobalamin biosynthesis</keyword>
<comment type="pathway">
    <text evidence="4">Cofactor biosynthesis; adenosylcobalamin biosynthesis; adenosylcobalamin from cob(II)yrinate a,c-diamide: step 2/7.</text>
</comment>